<dbReference type="Pfam" id="PF00175">
    <property type="entry name" value="NAD_binding_1"/>
    <property type="match status" value="1"/>
</dbReference>
<name>U3U745_9GAMM</name>
<comment type="catalytic activity">
    <reaction evidence="15">
        <text>2 reduced [2Fe-2S]-[ferredoxin] + NADP(+) + H(+) = 2 oxidized [2Fe-2S]-[ferredoxin] + NADPH</text>
        <dbReference type="Rhea" id="RHEA:20125"/>
        <dbReference type="Rhea" id="RHEA-COMP:10000"/>
        <dbReference type="Rhea" id="RHEA-COMP:10001"/>
        <dbReference type="ChEBI" id="CHEBI:15378"/>
        <dbReference type="ChEBI" id="CHEBI:33737"/>
        <dbReference type="ChEBI" id="CHEBI:33738"/>
        <dbReference type="ChEBI" id="CHEBI:57783"/>
        <dbReference type="ChEBI" id="CHEBI:58349"/>
        <dbReference type="EC" id="1.18.1.2"/>
    </reaction>
</comment>
<dbReference type="Proteomes" id="UP000016900">
    <property type="component" value="Chromosome"/>
</dbReference>
<keyword evidence="9" id="KW-0521">NADP</keyword>
<keyword evidence="10" id="KW-0560">Oxidoreductase</keyword>
<dbReference type="SUPFAM" id="SSF63380">
    <property type="entry name" value="Riboflavin synthase domain-like"/>
    <property type="match status" value="1"/>
</dbReference>
<dbReference type="eggNOG" id="COG1018">
    <property type="taxonomic scope" value="Bacteria"/>
</dbReference>
<dbReference type="NCBIfam" id="NF008178">
    <property type="entry name" value="PRK10926.1"/>
    <property type="match status" value="1"/>
</dbReference>
<dbReference type="InterPro" id="IPR017927">
    <property type="entry name" value="FAD-bd_FR_type"/>
</dbReference>
<evidence type="ECO:0000256" key="7">
    <source>
        <dbReference type="ARBA" id="ARBA00022741"/>
    </source>
</evidence>
<evidence type="ECO:0000256" key="2">
    <source>
        <dbReference type="ARBA" id="ARBA00008312"/>
    </source>
</evidence>
<dbReference type="PATRIC" id="fig|1235990.3.peg.102"/>
<dbReference type="CDD" id="cd06195">
    <property type="entry name" value="FNR1"/>
    <property type="match status" value="1"/>
</dbReference>
<dbReference type="PANTHER" id="PTHR47878:SF1">
    <property type="entry name" value="FLAVODOXIN_FERREDOXIN--NADP REDUCTASE"/>
    <property type="match status" value="1"/>
</dbReference>
<dbReference type="InterPro" id="IPR039261">
    <property type="entry name" value="FNR_nucleotide-bd"/>
</dbReference>
<sequence>MTDWINAEVKDIKHWTDKLFSLRIEAPINPFIAGQFSKLALEINGERIQRAYSYVNAPKDSLLDFYIVTVENGQLSPRLKLLQPGDGILIAKDASGVFLLREIPDCQILWMISTGTAIGPYLSILQQGENLERFEKIVLVHAVRYATDLNFLLLFMHLQKCYAGKLHIQSVVSREKIIGALYGRIPSLIENGQLEESVGIPIKAENTHVMLCGNPQMVRDTQKILETNRNMRKHFKHKFGQISSEFYW</sequence>
<accession>U3U745</accession>
<evidence type="ECO:0000256" key="14">
    <source>
        <dbReference type="ARBA" id="ARBA00047271"/>
    </source>
</evidence>
<organism evidence="16 17">
    <name type="scientific">Candidatus Pantoea carbekii</name>
    <dbReference type="NCBI Taxonomy" id="1235990"/>
    <lineage>
        <taxon>Bacteria</taxon>
        <taxon>Pseudomonadati</taxon>
        <taxon>Pseudomonadota</taxon>
        <taxon>Gammaproteobacteria</taxon>
        <taxon>Enterobacterales</taxon>
        <taxon>Erwiniaceae</taxon>
        <taxon>Pantoea</taxon>
    </lineage>
</organism>
<dbReference type="KEGG" id="pck:BMSBPS_0569"/>
<dbReference type="InterPro" id="IPR017938">
    <property type="entry name" value="Riboflavin_synthase-like_b-brl"/>
</dbReference>
<dbReference type="PROSITE" id="PS51384">
    <property type="entry name" value="FAD_FR"/>
    <property type="match status" value="1"/>
</dbReference>
<keyword evidence="6" id="KW-0285">Flavoprotein</keyword>
<dbReference type="OrthoDB" id="9784483at2"/>
<dbReference type="GO" id="GO:0042167">
    <property type="term" value="P:heme catabolic process"/>
    <property type="evidence" value="ECO:0007669"/>
    <property type="project" value="TreeGrafter"/>
</dbReference>
<evidence type="ECO:0000256" key="5">
    <source>
        <dbReference type="ARBA" id="ARBA00020327"/>
    </source>
</evidence>
<reference evidence="16 17" key="1">
    <citation type="submission" date="2012-10" db="EMBL/GenBank/DDBJ databases">
        <title>Genome sequence of the symbiont of the pentatomidae stink bug Halyomorpha halys.</title>
        <authorList>
            <person name="Kobayashi H."/>
            <person name="Fujii-Muramatsu R."/>
            <person name="Takeishi K."/>
            <person name="Noda H."/>
        </authorList>
    </citation>
    <scope>NUCLEOTIDE SEQUENCE [LARGE SCALE GENOMIC DNA]</scope>
</reference>
<comment type="similarity">
    <text evidence="2">Belongs to the ferredoxin--NADP reductase type 1 family.</text>
</comment>
<evidence type="ECO:0000256" key="1">
    <source>
        <dbReference type="ARBA" id="ARBA00001974"/>
    </source>
</evidence>
<dbReference type="PANTHER" id="PTHR47878">
    <property type="entry name" value="OXIDOREDUCTASE FAD/NAD(P)-BINDING DOMAIN PROTEIN"/>
    <property type="match status" value="1"/>
</dbReference>
<dbReference type="RefSeq" id="WP_022564093.1">
    <property type="nucleotide sequence ID" value="NZ_CP010907.1"/>
</dbReference>
<evidence type="ECO:0000256" key="8">
    <source>
        <dbReference type="ARBA" id="ARBA00022827"/>
    </source>
</evidence>
<dbReference type="GO" id="GO:0034599">
    <property type="term" value="P:cellular response to oxidative stress"/>
    <property type="evidence" value="ECO:0007669"/>
    <property type="project" value="TreeGrafter"/>
</dbReference>
<evidence type="ECO:0000256" key="10">
    <source>
        <dbReference type="ARBA" id="ARBA00023002"/>
    </source>
</evidence>
<dbReference type="EMBL" id="AP012554">
    <property type="protein sequence ID" value="BAO00074.1"/>
    <property type="molecule type" value="Genomic_DNA"/>
</dbReference>
<dbReference type="Gene3D" id="3.40.50.80">
    <property type="entry name" value="Nucleotide-binding domain of ferredoxin-NADP reductase (FNR) module"/>
    <property type="match status" value="1"/>
</dbReference>
<dbReference type="AlphaFoldDB" id="U3U745"/>
<evidence type="ECO:0000256" key="6">
    <source>
        <dbReference type="ARBA" id="ARBA00022630"/>
    </source>
</evidence>
<dbReference type="SUPFAM" id="SSF52343">
    <property type="entry name" value="Ferredoxin reductase-like, C-terminal NADP-linked domain"/>
    <property type="match status" value="1"/>
</dbReference>
<dbReference type="InterPro" id="IPR001433">
    <property type="entry name" value="OxRdtase_FAD/NAD-bd"/>
</dbReference>
<comment type="catalytic activity">
    <reaction evidence="14">
        <text>reduced [flavodoxin] + NADP(+) = oxidized [flavodoxin] + NADPH + 2 H(+)</text>
        <dbReference type="Rhea" id="RHEA:50756"/>
        <dbReference type="Rhea" id="RHEA-COMP:10622"/>
        <dbReference type="Rhea" id="RHEA-COMP:10623"/>
        <dbReference type="ChEBI" id="CHEBI:15378"/>
        <dbReference type="ChEBI" id="CHEBI:57618"/>
        <dbReference type="ChEBI" id="CHEBI:57783"/>
        <dbReference type="ChEBI" id="CHEBI:58210"/>
        <dbReference type="ChEBI" id="CHEBI:58349"/>
        <dbReference type="EC" id="1.19.1.1"/>
    </reaction>
</comment>
<dbReference type="InterPro" id="IPR051930">
    <property type="entry name" value="FNR_type-1"/>
</dbReference>
<dbReference type="InterPro" id="IPR033892">
    <property type="entry name" value="FNR_bac"/>
</dbReference>
<evidence type="ECO:0000256" key="9">
    <source>
        <dbReference type="ARBA" id="ARBA00022857"/>
    </source>
</evidence>
<evidence type="ECO:0000256" key="13">
    <source>
        <dbReference type="ARBA" id="ARBA00030173"/>
    </source>
</evidence>
<evidence type="ECO:0000256" key="12">
    <source>
        <dbReference type="ARBA" id="ARBA00030000"/>
    </source>
</evidence>
<evidence type="ECO:0000256" key="4">
    <source>
        <dbReference type="ARBA" id="ARBA00013223"/>
    </source>
</evidence>
<comment type="cofactor">
    <cofactor evidence="1">
        <name>FAD</name>
        <dbReference type="ChEBI" id="CHEBI:57692"/>
    </cofactor>
</comment>
<keyword evidence="8" id="KW-0274">FAD</keyword>
<dbReference type="GO" id="GO:0004324">
    <property type="term" value="F:ferredoxin-NADP+ reductase activity"/>
    <property type="evidence" value="ECO:0007669"/>
    <property type="project" value="UniProtKB-EC"/>
</dbReference>
<dbReference type="EC" id="1.19.1.1" evidence="3"/>
<dbReference type="STRING" id="1235990.BMSBPS_0569"/>
<evidence type="ECO:0000256" key="11">
    <source>
        <dbReference type="ARBA" id="ARBA00029856"/>
    </source>
</evidence>
<evidence type="ECO:0000313" key="16">
    <source>
        <dbReference type="EMBL" id="BAO00074.1"/>
    </source>
</evidence>
<protein>
    <recommendedName>
        <fullName evidence="5">Flavodoxin/ferredoxin--NADP reductase</fullName>
        <ecNumber evidence="4">1.18.1.2</ecNumber>
        <ecNumber evidence="3">1.19.1.1</ecNumber>
    </recommendedName>
    <alternativeName>
        <fullName evidence="13">Ferredoxin (flavodoxin):NADP(+) oxidoreductase</fullName>
    </alternativeName>
    <alternativeName>
        <fullName evidence="11">Ferredoxin--NADP reductase</fullName>
    </alternativeName>
    <alternativeName>
        <fullName evidence="12">Flavodoxin--NADP reductase</fullName>
    </alternativeName>
</protein>
<evidence type="ECO:0000256" key="15">
    <source>
        <dbReference type="ARBA" id="ARBA00047776"/>
    </source>
</evidence>
<keyword evidence="7" id="KW-0547">Nucleotide-binding</keyword>
<dbReference type="EC" id="1.18.1.2" evidence="4"/>
<evidence type="ECO:0000313" key="17">
    <source>
        <dbReference type="Proteomes" id="UP000016900"/>
    </source>
</evidence>
<proteinExistence type="inferred from homology"/>
<dbReference type="InterPro" id="IPR008333">
    <property type="entry name" value="Cbr1-like_FAD-bd_dom"/>
</dbReference>
<evidence type="ECO:0000256" key="3">
    <source>
        <dbReference type="ARBA" id="ARBA00012872"/>
    </source>
</evidence>
<keyword evidence="17" id="KW-1185">Reference proteome</keyword>
<dbReference type="Gene3D" id="2.40.30.10">
    <property type="entry name" value="Translation factors"/>
    <property type="match status" value="1"/>
</dbReference>
<dbReference type="KEGG" id="hhs:HHS_01040"/>
<dbReference type="Pfam" id="PF00970">
    <property type="entry name" value="FAD_binding_6"/>
    <property type="match status" value="1"/>
</dbReference>
<gene>
    <name evidence="16" type="primary">fpr</name>
    <name evidence="16" type="ORF">HHS_01040</name>
</gene>
<dbReference type="GO" id="GO:0000166">
    <property type="term" value="F:nucleotide binding"/>
    <property type="evidence" value="ECO:0007669"/>
    <property type="project" value="UniProtKB-KW"/>
</dbReference>